<dbReference type="EMBL" id="CABPRY010000019">
    <property type="protein sequence ID" value="VVE48261.1"/>
    <property type="molecule type" value="Genomic_DNA"/>
</dbReference>
<proteinExistence type="predicted"/>
<dbReference type="Proteomes" id="UP000396788">
    <property type="component" value="Unassembled WGS sequence"/>
</dbReference>
<dbReference type="AlphaFoldDB" id="A0A5E4YHM7"/>
<evidence type="ECO:0000313" key="1">
    <source>
        <dbReference type="EMBL" id="VVE48261.1"/>
    </source>
</evidence>
<dbReference type="RefSeq" id="WP_150610729.1">
    <property type="nucleotide sequence ID" value="NZ_CABPRY010000019.1"/>
</dbReference>
<organism evidence="1 2">
    <name type="scientific">Pandoraea cepalis</name>
    <dbReference type="NCBI Taxonomy" id="2508294"/>
    <lineage>
        <taxon>Bacteria</taxon>
        <taxon>Pseudomonadati</taxon>
        <taxon>Pseudomonadota</taxon>
        <taxon>Betaproteobacteria</taxon>
        <taxon>Burkholderiales</taxon>
        <taxon>Burkholderiaceae</taxon>
        <taxon>Pandoraea</taxon>
    </lineage>
</organism>
<sequence length="108" mass="11744">MSRQERYENVVGWAKKIRNGPGKGDAEERRRAIRPPGQVAFSGFAVWQCAKGTFLIAKDGRLLPGDPEQPSNIARHSDFASAWKCARKVGPYAVVIYAGPGGTVFIVG</sequence>
<protein>
    <submittedName>
        <fullName evidence="1">Uncharacterized protein</fullName>
    </submittedName>
</protein>
<accession>A0A5E4YHM7</accession>
<evidence type="ECO:0000313" key="2">
    <source>
        <dbReference type="Proteomes" id="UP000396788"/>
    </source>
</evidence>
<gene>
    <name evidence="1" type="ORF">PCE31107_04540</name>
</gene>
<reference evidence="1 2" key="1">
    <citation type="submission" date="2019-08" db="EMBL/GenBank/DDBJ databases">
        <authorList>
            <person name="Peeters C."/>
        </authorList>
    </citation>
    <scope>NUCLEOTIDE SEQUENCE [LARGE SCALE GENOMIC DNA]</scope>
    <source>
        <strain evidence="1 2">LMG 31107</strain>
    </source>
</reference>
<name>A0A5E4YHM7_9BURK</name>